<proteinExistence type="predicted"/>
<comment type="caution">
    <text evidence="1">The sequence shown here is derived from an EMBL/GenBank/DDBJ whole genome shotgun (WGS) entry which is preliminary data.</text>
</comment>
<gene>
    <name evidence="1" type="ORF">SAMN05444412_102258</name>
</gene>
<protein>
    <submittedName>
        <fullName evidence="1">Uncharacterized protein</fullName>
    </submittedName>
</protein>
<evidence type="ECO:0000313" key="1">
    <source>
        <dbReference type="EMBL" id="SDY69204.1"/>
    </source>
</evidence>
<sequence length="59" mass="6719">MKDEFLKISSGGRESVTQLLIYPLYFSKSLNILLNFFEFSIGNFNSIVKFSKSGFSQSL</sequence>
<dbReference type="Proteomes" id="UP000199663">
    <property type="component" value="Unassembled WGS sequence"/>
</dbReference>
<name>A0A1H3LYW3_9BACT</name>
<keyword evidence="2" id="KW-1185">Reference proteome</keyword>
<dbReference type="EMBL" id="FNQC01000002">
    <property type="protein sequence ID" value="SDY69204.1"/>
    <property type="molecule type" value="Genomic_DNA"/>
</dbReference>
<reference evidence="1 2" key="1">
    <citation type="submission" date="2016-10" db="EMBL/GenBank/DDBJ databases">
        <authorList>
            <person name="Varghese N."/>
            <person name="Submissions S."/>
        </authorList>
    </citation>
    <scope>NUCLEOTIDE SEQUENCE [LARGE SCALE GENOMIC DNA]</scope>
    <source>
        <strain evidence="1 2">DSM 17997</strain>
    </source>
</reference>
<accession>A0A1H3LYW3</accession>
<evidence type="ECO:0000313" key="2">
    <source>
        <dbReference type="Proteomes" id="UP000199663"/>
    </source>
</evidence>
<organism evidence="1 2">
    <name type="scientific">Rhodonellum ikkaensis</name>
    <dbReference type="NCBI Taxonomy" id="336829"/>
    <lineage>
        <taxon>Bacteria</taxon>
        <taxon>Pseudomonadati</taxon>
        <taxon>Bacteroidota</taxon>
        <taxon>Cytophagia</taxon>
        <taxon>Cytophagales</taxon>
        <taxon>Cytophagaceae</taxon>
        <taxon>Rhodonellum</taxon>
    </lineage>
</organism>